<dbReference type="InterPro" id="IPR050256">
    <property type="entry name" value="Glycosyltransferase_2"/>
</dbReference>
<keyword evidence="2" id="KW-0328">Glycosyltransferase</keyword>
<evidence type="ECO:0000256" key="3">
    <source>
        <dbReference type="ARBA" id="ARBA00022679"/>
    </source>
</evidence>
<keyword evidence="10" id="KW-1185">Reference proteome</keyword>
<evidence type="ECO:0000259" key="8">
    <source>
        <dbReference type="Pfam" id="PF00535"/>
    </source>
</evidence>
<dbReference type="RefSeq" id="WP_090825633.1">
    <property type="nucleotide sequence ID" value="NZ_FOBH01000001.1"/>
</dbReference>
<proteinExistence type="predicted"/>
<dbReference type="Pfam" id="PF00535">
    <property type="entry name" value="Glycos_transf_2"/>
    <property type="match status" value="1"/>
</dbReference>
<keyword evidence="5 7" id="KW-1133">Transmembrane helix</keyword>
<dbReference type="GO" id="GO:0016757">
    <property type="term" value="F:glycosyltransferase activity"/>
    <property type="evidence" value="ECO:0007669"/>
    <property type="project" value="UniProtKB-KW"/>
</dbReference>
<evidence type="ECO:0000256" key="6">
    <source>
        <dbReference type="ARBA" id="ARBA00023136"/>
    </source>
</evidence>
<keyword evidence="4 7" id="KW-0812">Transmembrane</keyword>
<dbReference type="AlphaFoldDB" id="A0A1H7FTV8"/>
<feature type="transmembrane region" description="Helical" evidence="7">
    <location>
        <begin position="272"/>
        <end position="297"/>
    </location>
</feature>
<evidence type="ECO:0000313" key="9">
    <source>
        <dbReference type="EMBL" id="SEK27630.1"/>
    </source>
</evidence>
<dbReference type="PANTHER" id="PTHR48090">
    <property type="entry name" value="UNDECAPRENYL-PHOSPHATE 4-DEOXY-4-FORMAMIDO-L-ARABINOSE TRANSFERASE-RELATED"/>
    <property type="match status" value="1"/>
</dbReference>
<dbReference type="EMBL" id="FOBH01000001">
    <property type="protein sequence ID" value="SEK27630.1"/>
    <property type="molecule type" value="Genomic_DNA"/>
</dbReference>
<protein>
    <submittedName>
        <fullName evidence="9">Putative glycosyltransferase</fullName>
    </submittedName>
</protein>
<evidence type="ECO:0000256" key="5">
    <source>
        <dbReference type="ARBA" id="ARBA00022989"/>
    </source>
</evidence>
<dbReference type="GO" id="GO:0005886">
    <property type="term" value="C:plasma membrane"/>
    <property type="evidence" value="ECO:0007669"/>
    <property type="project" value="TreeGrafter"/>
</dbReference>
<evidence type="ECO:0000256" key="1">
    <source>
        <dbReference type="ARBA" id="ARBA00004141"/>
    </source>
</evidence>
<dbReference type="STRING" id="1233.SAMN05216387_10144"/>
<evidence type="ECO:0000256" key="4">
    <source>
        <dbReference type="ARBA" id="ARBA00022692"/>
    </source>
</evidence>
<dbReference type="Gene3D" id="3.90.550.10">
    <property type="entry name" value="Spore Coat Polysaccharide Biosynthesis Protein SpsA, Chain A"/>
    <property type="match status" value="1"/>
</dbReference>
<dbReference type="InterPro" id="IPR029044">
    <property type="entry name" value="Nucleotide-diphossugar_trans"/>
</dbReference>
<dbReference type="SUPFAM" id="SSF53448">
    <property type="entry name" value="Nucleotide-diphospho-sugar transferases"/>
    <property type="match status" value="1"/>
</dbReference>
<reference evidence="9 10" key="1">
    <citation type="submission" date="2016-10" db="EMBL/GenBank/DDBJ databases">
        <authorList>
            <person name="de Groot N.N."/>
        </authorList>
    </citation>
    <scope>NUCLEOTIDE SEQUENCE [LARGE SCALE GENOMIC DNA]</scope>
    <source>
        <strain evidence="9 10">Nv1</strain>
    </source>
</reference>
<feature type="transmembrane region" description="Helical" evidence="7">
    <location>
        <begin position="237"/>
        <end position="260"/>
    </location>
</feature>
<gene>
    <name evidence="9" type="ORF">SAMN05216387_10144</name>
</gene>
<evidence type="ECO:0000256" key="7">
    <source>
        <dbReference type="SAM" id="Phobius"/>
    </source>
</evidence>
<evidence type="ECO:0000256" key="2">
    <source>
        <dbReference type="ARBA" id="ARBA00022676"/>
    </source>
</evidence>
<dbReference type="PANTHER" id="PTHR48090:SF1">
    <property type="entry name" value="PROPHAGE BACTOPRENOL GLUCOSYL TRANSFERASE HOMOLOG"/>
    <property type="match status" value="1"/>
</dbReference>
<evidence type="ECO:0000313" key="10">
    <source>
        <dbReference type="Proteomes" id="UP000198620"/>
    </source>
</evidence>
<keyword evidence="3 9" id="KW-0808">Transferase</keyword>
<name>A0A1H7FTV8_9PROT</name>
<organism evidence="9 10">
    <name type="scientific">Nitrosovibrio tenuis</name>
    <dbReference type="NCBI Taxonomy" id="1233"/>
    <lineage>
        <taxon>Bacteria</taxon>
        <taxon>Pseudomonadati</taxon>
        <taxon>Pseudomonadota</taxon>
        <taxon>Betaproteobacteria</taxon>
        <taxon>Nitrosomonadales</taxon>
        <taxon>Nitrosomonadaceae</taxon>
        <taxon>Nitrosovibrio</taxon>
    </lineage>
</organism>
<dbReference type="InterPro" id="IPR001173">
    <property type="entry name" value="Glyco_trans_2-like"/>
</dbReference>
<sequence length="317" mass="36046">MITNPEATNTPPEISIVSTMYRSRPFLERFLAESLQALSDARCSHFEILLVNDGSPDDSLAYALERRRDIPQLVVLDLSRNFGHHHAIQAGLQHATGELVFLIDCDLEVSPLVLPDFYRKLRESGCDMVFGYQEARKGSRFEQMSGSLFWKGFNFLSDTKIPENIVTERIMTRRYVTALLQMGDRNLFLAGMMSWAGFHQIGLPVTKRQREGQSTYTFMRRIGLMVNAVSSFSAQPLIWLFNIGVTITLLSFLFVFYLILRKLVFDDALLGFTSVMTVMTLSLGILTTAIGIVGIYLGKVFNQVQNRPNYVVRDIYR</sequence>
<accession>A0A1H7FTV8</accession>
<feature type="domain" description="Glycosyltransferase 2-like" evidence="8">
    <location>
        <begin position="15"/>
        <end position="164"/>
    </location>
</feature>
<keyword evidence="6 7" id="KW-0472">Membrane</keyword>
<comment type="subcellular location">
    <subcellularLocation>
        <location evidence="1">Membrane</location>
        <topology evidence="1">Multi-pass membrane protein</topology>
    </subcellularLocation>
</comment>
<dbReference type="CDD" id="cd04187">
    <property type="entry name" value="DPM1_like_bac"/>
    <property type="match status" value="1"/>
</dbReference>
<dbReference type="OrthoDB" id="9811884at2"/>
<dbReference type="Proteomes" id="UP000198620">
    <property type="component" value="Unassembled WGS sequence"/>
</dbReference>